<gene>
    <name evidence="1" type="ORF">FHS81_002597</name>
</gene>
<sequence length="271" mass="30033">MTAPLRKSGKPFQSCSERQSKEIINMKTRLSAIGLAIVAQTALLTGSVAFAQNTVAPQDQLGAREDRSLARQVLDWSQDRLAELDATVAVLEKQSAELSGEARTKADETLMALRGQRDAFRVQAEETAANAKTWTNAQLTTARNSLDENWTAFQAAKDEYLENTKADITTRRAILEAELDARQQAWQRSIDELSAEAQNVAADQRTKIDARIAVLKADAAKARDDARARIERLKDGSAEAWETTKKGYADARNLFWESYSSIRQSIENATK</sequence>
<protein>
    <submittedName>
        <fullName evidence="1">Uncharacterized protein</fullName>
    </submittedName>
</protein>
<name>A0A7W5Z6P3_9HYPH</name>
<comment type="caution">
    <text evidence="1">The sequence shown here is derived from an EMBL/GenBank/DDBJ whole genome shotgun (WGS) entry which is preliminary data.</text>
</comment>
<dbReference type="AlphaFoldDB" id="A0A7W5Z6P3"/>
<keyword evidence="2" id="KW-1185">Reference proteome</keyword>
<dbReference type="EMBL" id="JACICC010000006">
    <property type="protein sequence ID" value="MBB3810496.1"/>
    <property type="molecule type" value="Genomic_DNA"/>
</dbReference>
<evidence type="ECO:0000313" key="1">
    <source>
        <dbReference type="EMBL" id="MBB3810496.1"/>
    </source>
</evidence>
<reference evidence="1 2" key="1">
    <citation type="submission" date="2020-08" db="EMBL/GenBank/DDBJ databases">
        <title>Genomic Encyclopedia of Type Strains, Phase IV (KMG-IV): sequencing the most valuable type-strain genomes for metagenomic binning, comparative biology and taxonomic classification.</title>
        <authorList>
            <person name="Goeker M."/>
        </authorList>
    </citation>
    <scope>NUCLEOTIDE SEQUENCE [LARGE SCALE GENOMIC DNA]</scope>
    <source>
        <strain evidence="1 2">DSM 28760</strain>
    </source>
</reference>
<proteinExistence type="predicted"/>
<dbReference type="RefSeq" id="WP_246374998.1">
    <property type="nucleotide sequence ID" value="NZ_JACICC010000006.1"/>
</dbReference>
<dbReference type="Proteomes" id="UP000537592">
    <property type="component" value="Unassembled WGS sequence"/>
</dbReference>
<organism evidence="1 2">
    <name type="scientific">Pseudochelatococcus contaminans</name>
    <dbReference type="NCBI Taxonomy" id="1538103"/>
    <lineage>
        <taxon>Bacteria</taxon>
        <taxon>Pseudomonadati</taxon>
        <taxon>Pseudomonadota</taxon>
        <taxon>Alphaproteobacteria</taxon>
        <taxon>Hyphomicrobiales</taxon>
        <taxon>Chelatococcaceae</taxon>
        <taxon>Pseudochelatococcus</taxon>
    </lineage>
</organism>
<evidence type="ECO:0000313" key="2">
    <source>
        <dbReference type="Proteomes" id="UP000537592"/>
    </source>
</evidence>
<accession>A0A7W5Z6P3</accession>